<feature type="binding site" evidence="6">
    <location>
        <begin position="218"/>
        <end position="221"/>
    </location>
    <ligand>
        <name>substrate</name>
    </ligand>
</feature>
<evidence type="ECO:0000313" key="9">
    <source>
        <dbReference type="Proteomes" id="UP000031057"/>
    </source>
</evidence>
<comment type="caution">
    <text evidence="8">The sequence shown here is derived from an EMBL/GenBank/DDBJ whole genome shotgun (WGS) entry which is preliminary data.</text>
</comment>
<dbReference type="GO" id="GO:0008233">
    <property type="term" value="F:peptidase activity"/>
    <property type="evidence" value="ECO:0007669"/>
    <property type="project" value="UniProtKB-KW"/>
</dbReference>
<feature type="active site" description="Nucleophile" evidence="5">
    <location>
        <position position="167"/>
    </location>
</feature>
<dbReference type="InterPro" id="IPR000246">
    <property type="entry name" value="Peptidase_T2"/>
</dbReference>
<keyword evidence="2" id="KW-0378">Hydrolase</keyword>
<protein>
    <recommendedName>
        <fullName evidence="4">Isoaspartyl peptidase</fullName>
    </recommendedName>
</protein>
<accession>A0A0B1ZWB3</accession>
<gene>
    <name evidence="8" type="ORF">LK12_03930</name>
</gene>
<name>A0A0B1ZWB3_9SPHN</name>
<reference evidence="8 9" key="1">
    <citation type="submission" date="2014-10" db="EMBL/GenBank/DDBJ databases">
        <title>Genome sequence of Novosphingobium malaysiense MUSC 273(T).</title>
        <authorList>
            <person name="Lee L.-H."/>
        </authorList>
    </citation>
    <scope>NUCLEOTIDE SEQUENCE [LARGE SCALE GENOMIC DNA]</scope>
    <source>
        <strain evidence="8 9">MUSC 273</strain>
    </source>
</reference>
<sequence length="301" mass="31738">MHGGAGVIQRDKITPEREAAIRAALQDALAAGSEVLDKGGKAMDAIEATIRVLEDDPNFNAGRGAVFTSAGTNELDASIMDGATRDAGAVAGVTRTRHPISLARAVMERSPHVMLSGEGADDFSRDHGLEQADPSWFRTEERWQQLQTFKTRHQALGDFEREAKYGTVGAVARDTHGNLAAGTSTGGLTGKLYGRVGDSPIIGAGTYADNRACAVSATGAGEYYIREGVAREICARMQLLGEGPKEAADTVQKETLALGGDGGVIVVARDGTPAWSFNTPGMYRGMARKGSEPRIALYGDE</sequence>
<proteinExistence type="predicted"/>
<organism evidence="8 9">
    <name type="scientific">Novosphingobium malaysiense</name>
    <dbReference type="NCBI Taxonomy" id="1348853"/>
    <lineage>
        <taxon>Bacteria</taxon>
        <taxon>Pseudomonadati</taxon>
        <taxon>Pseudomonadota</taxon>
        <taxon>Alphaproteobacteria</taxon>
        <taxon>Sphingomonadales</taxon>
        <taxon>Sphingomonadaceae</taxon>
        <taxon>Novosphingobium</taxon>
    </lineage>
</organism>
<dbReference type="EMBL" id="JTDI01000001">
    <property type="protein sequence ID" value="KHK93714.1"/>
    <property type="molecule type" value="Genomic_DNA"/>
</dbReference>
<evidence type="ECO:0000256" key="1">
    <source>
        <dbReference type="ARBA" id="ARBA00022670"/>
    </source>
</evidence>
<keyword evidence="3" id="KW-0068">Autocatalytic cleavage</keyword>
<evidence type="ECO:0000256" key="5">
    <source>
        <dbReference type="PIRSR" id="PIRSR600246-1"/>
    </source>
</evidence>
<dbReference type="CDD" id="cd04701">
    <property type="entry name" value="Asparaginase_2"/>
    <property type="match status" value="1"/>
</dbReference>
<dbReference type="FunFam" id="3.60.20.30:FF:000001">
    <property type="entry name" value="Isoaspartyl peptidase/L-asparaginase"/>
    <property type="match status" value="1"/>
</dbReference>
<keyword evidence="9" id="KW-1185">Reference proteome</keyword>
<dbReference type="PANTHER" id="PTHR10188">
    <property type="entry name" value="L-ASPARAGINASE"/>
    <property type="match status" value="1"/>
</dbReference>
<dbReference type="InterPro" id="IPR029055">
    <property type="entry name" value="Ntn_hydrolases_N"/>
</dbReference>
<keyword evidence="1" id="KW-0645">Protease</keyword>
<evidence type="ECO:0000313" key="8">
    <source>
        <dbReference type="EMBL" id="KHK93714.1"/>
    </source>
</evidence>
<feature type="binding site" evidence="6">
    <location>
        <begin position="195"/>
        <end position="198"/>
    </location>
    <ligand>
        <name>substrate</name>
    </ligand>
</feature>
<evidence type="ECO:0000256" key="6">
    <source>
        <dbReference type="PIRSR" id="PIRSR600246-2"/>
    </source>
</evidence>
<dbReference type="STRING" id="1348853.LK12_03930"/>
<dbReference type="PANTHER" id="PTHR10188:SF6">
    <property type="entry name" value="N(4)-(BETA-N-ACETYLGLUCOSAMINYL)-L-ASPARAGINASE"/>
    <property type="match status" value="1"/>
</dbReference>
<feature type="site" description="Cleavage; by autolysis" evidence="7">
    <location>
        <begin position="166"/>
        <end position="167"/>
    </location>
</feature>
<dbReference type="GO" id="GO:0016811">
    <property type="term" value="F:hydrolase activity, acting on carbon-nitrogen (but not peptide) bonds, in linear amides"/>
    <property type="evidence" value="ECO:0007669"/>
    <property type="project" value="UniProtKB-ARBA"/>
</dbReference>
<dbReference type="SUPFAM" id="SSF56235">
    <property type="entry name" value="N-terminal nucleophile aminohydrolases (Ntn hydrolases)"/>
    <property type="match status" value="1"/>
</dbReference>
<evidence type="ECO:0000256" key="2">
    <source>
        <dbReference type="ARBA" id="ARBA00022801"/>
    </source>
</evidence>
<dbReference type="GO" id="GO:0006508">
    <property type="term" value="P:proteolysis"/>
    <property type="evidence" value="ECO:0007669"/>
    <property type="project" value="UniProtKB-KW"/>
</dbReference>
<dbReference type="AlphaFoldDB" id="A0A0B1ZWB3"/>
<evidence type="ECO:0000256" key="3">
    <source>
        <dbReference type="ARBA" id="ARBA00022813"/>
    </source>
</evidence>
<evidence type="ECO:0000256" key="7">
    <source>
        <dbReference type="PIRSR" id="PIRSR600246-3"/>
    </source>
</evidence>
<evidence type="ECO:0000256" key="4">
    <source>
        <dbReference type="ARBA" id="ARBA00069124"/>
    </source>
</evidence>
<dbReference type="Proteomes" id="UP000031057">
    <property type="component" value="Unassembled WGS sequence"/>
</dbReference>
<dbReference type="Pfam" id="PF01112">
    <property type="entry name" value="Asparaginase_2"/>
    <property type="match status" value="1"/>
</dbReference>
<dbReference type="Gene3D" id="3.60.20.30">
    <property type="entry name" value="(Glycosyl)asparaginase"/>
    <property type="match status" value="1"/>
</dbReference>